<proteinExistence type="predicted"/>
<protein>
    <submittedName>
        <fullName evidence="1">Uncharacterized protein</fullName>
    </submittedName>
</protein>
<sequence>MLSKAYKKTYWRVYRKSQEKRNFGKKNNPFFLKPKILKEISEAITKSKRTISSALDLYQHVAFIVPTVIVEHIKDQEARDASVALSRTCTIVFQKTIATSELRELDKHVWCWLGTIVKHADLGHISGKIFTINQHYLRHLKEIIIAIGPP</sequence>
<dbReference type="AlphaFoldDB" id="A0A8H7S5S7"/>
<accession>A0A8H7S5S7</accession>
<dbReference type="OrthoDB" id="10486692at2759"/>
<evidence type="ECO:0000313" key="1">
    <source>
        <dbReference type="EMBL" id="KAG2223196.1"/>
    </source>
</evidence>
<name>A0A8H7S5S7_9FUNG</name>
<dbReference type="Proteomes" id="UP000646827">
    <property type="component" value="Unassembled WGS sequence"/>
</dbReference>
<keyword evidence="2" id="KW-1185">Reference proteome</keyword>
<gene>
    <name evidence="1" type="ORF">INT45_011542</name>
</gene>
<organism evidence="1 2">
    <name type="scientific">Circinella minor</name>
    <dbReference type="NCBI Taxonomy" id="1195481"/>
    <lineage>
        <taxon>Eukaryota</taxon>
        <taxon>Fungi</taxon>
        <taxon>Fungi incertae sedis</taxon>
        <taxon>Mucoromycota</taxon>
        <taxon>Mucoromycotina</taxon>
        <taxon>Mucoromycetes</taxon>
        <taxon>Mucorales</taxon>
        <taxon>Lichtheimiaceae</taxon>
        <taxon>Circinella</taxon>
    </lineage>
</organism>
<evidence type="ECO:0000313" key="2">
    <source>
        <dbReference type="Proteomes" id="UP000646827"/>
    </source>
</evidence>
<dbReference type="EMBL" id="JAEPRB010000066">
    <property type="protein sequence ID" value="KAG2223196.1"/>
    <property type="molecule type" value="Genomic_DNA"/>
</dbReference>
<reference evidence="1 2" key="1">
    <citation type="submission" date="2020-12" db="EMBL/GenBank/DDBJ databases">
        <title>Metabolic potential, ecology and presence of endohyphal bacteria is reflected in genomic diversity of Mucoromycotina.</title>
        <authorList>
            <person name="Muszewska A."/>
            <person name="Okrasinska A."/>
            <person name="Steczkiewicz K."/>
            <person name="Drgas O."/>
            <person name="Orlowska M."/>
            <person name="Perlinska-Lenart U."/>
            <person name="Aleksandrzak-Piekarczyk T."/>
            <person name="Szatraj K."/>
            <person name="Zielenkiewicz U."/>
            <person name="Pilsyk S."/>
            <person name="Malc E."/>
            <person name="Mieczkowski P."/>
            <person name="Kruszewska J.S."/>
            <person name="Biernat P."/>
            <person name="Pawlowska J."/>
        </authorList>
    </citation>
    <scope>NUCLEOTIDE SEQUENCE [LARGE SCALE GENOMIC DNA]</scope>
    <source>
        <strain evidence="1 2">CBS 142.35</strain>
    </source>
</reference>
<comment type="caution">
    <text evidence="1">The sequence shown here is derived from an EMBL/GenBank/DDBJ whole genome shotgun (WGS) entry which is preliminary data.</text>
</comment>